<organism evidence="8 9">
    <name type="scientific">Staphylococcus delphini</name>
    <dbReference type="NCBI Taxonomy" id="53344"/>
    <lineage>
        <taxon>Bacteria</taxon>
        <taxon>Bacillati</taxon>
        <taxon>Bacillota</taxon>
        <taxon>Bacilli</taxon>
        <taxon>Bacillales</taxon>
        <taxon>Staphylococcaceae</taxon>
        <taxon>Staphylococcus</taxon>
        <taxon>Staphylococcus intermedius group</taxon>
    </lineage>
</organism>
<feature type="domain" description="Rod shape-determining protein MreC beta-barrel core" evidence="7">
    <location>
        <begin position="112"/>
        <end position="263"/>
    </location>
</feature>
<keyword evidence="3 5" id="KW-0133">Cell shape</keyword>
<feature type="region of interest" description="Disordered" evidence="6">
    <location>
        <begin position="73"/>
        <end position="92"/>
    </location>
</feature>
<comment type="similarity">
    <text evidence="1 5">Belongs to the MreC family.</text>
</comment>
<dbReference type="NCBIfam" id="TIGR00219">
    <property type="entry name" value="mreC"/>
    <property type="match status" value="1"/>
</dbReference>
<dbReference type="Proteomes" id="UP000218335">
    <property type="component" value="Unassembled WGS sequence"/>
</dbReference>
<evidence type="ECO:0000313" key="9">
    <source>
        <dbReference type="Proteomes" id="UP000218335"/>
    </source>
</evidence>
<evidence type="ECO:0000256" key="1">
    <source>
        <dbReference type="ARBA" id="ARBA00009369"/>
    </source>
</evidence>
<dbReference type="CDD" id="cd14686">
    <property type="entry name" value="bZIP"/>
    <property type="match status" value="1"/>
</dbReference>
<sequence length="278" mass="31022">MSNFFKNNKLVVLFCALILFIALIGLSIRSHAQSVPEQYVSDTTSFGQRVFSYPIHFIAGSISDIFHKTEKPTNKEKQLEAENERLKSENKSLKKELDMSDISEYEPITAAVIARQPDQWLNTIVIDKGKKSGIKENMAVMTADGLVGRVAKVNQFSSQIHLITTKGRTNRLSVNVQHDGHEVFGLIDHFDEKTNHLIISDIDNNEEIKAGDRVVTSGLGDQLPKGLYIGEVKKVQNDQYGLSKQVAIETGANINHFDHVYIAKRDPKTIVNDEGDGS</sequence>
<dbReference type="AlphaFoldDB" id="A0A2A4GWS3"/>
<dbReference type="InterPro" id="IPR042175">
    <property type="entry name" value="Cell/Rod_MreC_2"/>
</dbReference>
<dbReference type="RefSeq" id="WP_096638112.1">
    <property type="nucleotide sequence ID" value="NZ_MWUU01000006.1"/>
</dbReference>
<dbReference type="EMBL" id="MWUU01000006">
    <property type="protein sequence ID" value="PCF55494.1"/>
    <property type="molecule type" value="Genomic_DNA"/>
</dbReference>
<evidence type="ECO:0000256" key="2">
    <source>
        <dbReference type="ARBA" id="ARBA00013855"/>
    </source>
</evidence>
<accession>A0A2A4GWS3</accession>
<dbReference type="InterPro" id="IPR042177">
    <property type="entry name" value="Cell/Rod_1"/>
</dbReference>
<evidence type="ECO:0000313" key="8">
    <source>
        <dbReference type="EMBL" id="PCF55494.1"/>
    </source>
</evidence>
<dbReference type="InterPro" id="IPR055342">
    <property type="entry name" value="MreC_beta-barrel_core"/>
</dbReference>
<dbReference type="InterPro" id="IPR007221">
    <property type="entry name" value="MreC"/>
</dbReference>
<name>A0A2A4GWS3_9STAP</name>
<dbReference type="Gene3D" id="2.40.10.340">
    <property type="entry name" value="Rod shape-determining protein MreC, domain 1"/>
    <property type="match status" value="1"/>
</dbReference>
<comment type="function">
    <text evidence="5">Involved in formation and maintenance of cell shape.</text>
</comment>
<dbReference type="PANTHER" id="PTHR34138">
    <property type="entry name" value="CELL SHAPE-DETERMINING PROTEIN MREC"/>
    <property type="match status" value="1"/>
</dbReference>
<protein>
    <recommendedName>
        <fullName evidence="2 5">Cell shape-determining protein MreC</fullName>
    </recommendedName>
    <alternativeName>
        <fullName evidence="4 5">Cell shape protein MreC</fullName>
    </alternativeName>
</protein>
<gene>
    <name evidence="8" type="ORF">B5C08_05485</name>
</gene>
<comment type="caution">
    <text evidence="8">The sequence shown here is derived from an EMBL/GenBank/DDBJ whole genome shotgun (WGS) entry which is preliminary data.</text>
</comment>
<dbReference type="PANTHER" id="PTHR34138:SF1">
    <property type="entry name" value="CELL SHAPE-DETERMINING PROTEIN MREC"/>
    <property type="match status" value="1"/>
</dbReference>
<evidence type="ECO:0000259" key="7">
    <source>
        <dbReference type="Pfam" id="PF04085"/>
    </source>
</evidence>
<dbReference type="Pfam" id="PF04085">
    <property type="entry name" value="MreC"/>
    <property type="match status" value="1"/>
</dbReference>
<evidence type="ECO:0000256" key="3">
    <source>
        <dbReference type="ARBA" id="ARBA00022960"/>
    </source>
</evidence>
<dbReference type="GO" id="GO:0005886">
    <property type="term" value="C:plasma membrane"/>
    <property type="evidence" value="ECO:0007669"/>
    <property type="project" value="TreeGrafter"/>
</dbReference>
<evidence type="ECO:0000256" key="6">
    <source>
        <dbReference type="SAM" id="MobiDB-lite"/>
    </source>
</evidence>
<proteinExistence type="inferred from homology"/>
<evidence type="ECO:0000256" key="4">
    <source>
        <dbReference type="ARBA" id="ARBA00032089"/>
    </source>
</evidence>
<reference evidence="8 9" key="1">
    <citation type="journal article" date="2017" name="PLoS ONE">
        <title>Development of a real-time PCR for detection of Staphylococcus pseudintermedius using a novel automated comparison of whole-genome sequences.</title>
        <authorList>
            <person name="Verstappen K.M."/>
            <person name="Huijbregts L."/>
            <person name="Spaninks M."/>
            <person name="Wagenaar J.A."/>
            <person name="Fluit A.C."/>
            <person name="Duim B."/>
        </authorList>
    </citation>
    <scope>NUCLEOTIDE SEQUENCE [LARGE SCALE GENOMIC DNA]</scope>
    <source>
        <strain evidence="8 9">215070706401-1</strain>
    </source>
</reference>
<dbReference type="Gene3D" id="2.40.10.350">
    <property type="entry name" value="Rod shape-determining protein MreC, domain 2"/>
    <property type="match status" value="1"/>
</dbReference>
<evidence type="ECO:0000256" key="5">
    <source>
        <dbReference type="PIRNR" id="PIRNR038471"/>
    </source>
</evidence>
<dbReference type="GO" id="GO:0008360">
    <property type="term" value="P:regulation of cell shape"/>
    <property type="evidence" value="ECO:0007669"/>
    <property type="project" value="UniProtKB-KW"/>
</dbReference>
<dbReference type="PIRSF" id="PIRSF038471">
    <property type="entry name" value="MreC"/>
    <property type="match status" value="1"/>
</dbReference>